<keyword evidence="2 3" id="KW-0812">Transmembrane</keyword>
<dbReference type="SUPFAM" id="SSF54631">
    <property type="entry name" value="CBS-domain pair"/>
    <property type="match status" value="1"/>
</dbReference>
<organism evidence="5 6">
    <name type="scientific">Trypanosoma rangeli SC58</name>
    <dbReference type="NCBI Taxonomy" id="429131"/>
    <lineage>
        <taxon>Eukaryota</taxon>
        <taxon>Discoba</taxon>
        <taxon>Euglenozoa</taxon>
        <taxon>Kinetoplastea</taxon>
        <taxon>Metakinetoplastina</taxon>
        <taxon>Trypanosomatida</taxon>
        <taxon>Trypanosomatidae</taxon>
        <taxon>Trypanosoma</taxon>
        <taxon>Herpetosoma</taxon>
    </lineage>
</organism>
<accession>A0A061J5Y5</accession>
<keyword evidence="2 3" id="KW-1133">Transmembrane helix</keyword>
<dbReference type="AlphaFoldDB" id="A0A061J5Y5"/>
<dbReference type="InterPro" id="IPR046342">
    <property type="entry name" value="CBS_dom_sf"/>
</dbReference>
<feature type="transmembrane region" description="Helical" evidence="3">
    <location>
        <begin position="70"/>
        <end position="90"/>
    </location>
</feature>
<dbReference type="Gene3D" id="3.10.580.10">
    <property type="entry name" value="CBS-domain"/>
    <property type="match status" value="1"/>
</dbReference>
<dbReference type="Pfam" id="PF01595">
    <property type="entry name" value="CNNM"/>
    <property type="match status" value="1"/>
</dbReference>
<keyword evidence="2 3" id="KW-0472">Membrane</keyword>
<evidence type="ECO:0000313" key="6">
    <source>
        <dbReference type="Proteomes" id="UP000031737"/>
    </source>
</evidence>
<dbReference type="GO" id="GO:0016020">
    <property type="term" value="C:membrane"/>
    <property type="evidence" value="ECO:0007669"/>
    <property type="project" value="UniProtKB-UniRule"/>
</dbReference>
<dbReference type="OrthoDB" id="5353557at2759"/>
<sequence>MGQQTLTKSEELAYLLGIVGLVLFTGVTAGIQVALFSMDRMFLRILTTTGSLQKRRRAKRLLDILELEHWTLVALLLANALAMTGVPILLERVFDQLTALLLSITAVLFVSDIIPLSIFVRWSFAMCSFFVPLIWLLVAVTAPVSYPAGKLLDYILGHKDYLLRRDELEALFLAQQKETAFLRESEVNMLTGALRLSSHRVQDFVVTTCDKAFMLSSQTRLDKKTVEEILIAGYSRIPVYLNDNRRHILGALIVQSLVKLCFTNPQKPPRAGDYPLMEMLRLPASTTLYNTYRAFHGNLSNMAVVYDDCGVMIGLWTLTDLLNTLYNPGPAQHADNTLRQELVVGLLESMKALSATRHKVQQPMGGDRVEFEEFPRGERDI</sequence>
<feature type="transmembrane region" description="Helical" evidence="3">
    <location>
        <begin position="122"/>
        <end position="146"/>
    </location>
</feature>
<evidence type="ECO:0000313" key="5">
    <source>
        <dbReference type="EMBL" id="ESL09745.1"/>
    </source>
</evidence>
<evidence type="ECO:0000256" key="1">
    <source>
        <dbReference type="ARBA" id="ARBA00022737"/>
    </source>
</evidence>
<dbReference type="PROSITE" id="PS51846">
    <property type="entry name" value="CNNM"/>
    <property type="match status" value="1"/>
</dbReference>
<dbReference type="InterPro" id="IPR045095">
    <property type="entry name" value="ACDP"/>
</dbReference>
<reference evidence="5 6" key="1">
    <citation type="submission" date="2013-07" db="EMBL/GenBank/DDBJ databases">
        <authorList>
            <person name="Stoco P.H."/>
            <person name="Wagner G."/>
            <person name="Gerber A."/>
            <person name="Zaha A."/>
            <person name="Thompson C."/>
            <person name="Bartholomeu D.C."/>
            <person name="Luckemeyer D.D."/>
            <person name="Bahia D."/>
            <person name="Loreto E."/>
            <person name="Prestes E.B."/>
            <person name="Lima F.M."/>
            <person name="Rodrigues-Luiz G."/>
            <person name="Vallejo G.A."/>
            <person name="Filho J.F."/>
            <person name="Monteiro K.M."/>
            <person name="Tyler K.M."/>
            <person name="de Almeida L.G."/>
            <person name="Ortiz M.F."/>
            <person name="Siervo M.A."/>
            <person name="de Moraes M.H."/>
            <person name="Cunha O.L."/>
            <person name="Mendonca-Neto R."/>
            <person name="Silva R."/>
            <person name="Teixeira S.M."/>
            <person name="Murta S.M."/>
            <person name="Sincero T.C."/>
            <person name="Mendes T.A."/>
            <person name="Urmenyi T.P."/>
            <person name="Silva V.G."/>
            <person name="da Rocha W.D."/>
            <person name="Andersson B."/>
            <person name="Romanha A.J."/>
            <person name="Steindel M."/>
            <person name="de Vasconcelos A.T."/>
            <person name="Grisard E.C."/>
        </authorList>
    </citation>
    <scope>NUCLEOTIDE SEQUENCE [LARGE SCALE GENOMIC DNA]</scope>
    <source>
        <strain evidence="5 6">SC58</strain>
    </source>
</reference>
<dbReference type="EMBL" id="AUPL01002531">
    <property type="protein sequence ID" value="ESL09745.1"/>
    <property type="molecule type" value="Genomic_DNA"/>
</dbReference>
<dbReference type="GO" id="GO:0030026">
    <property type="term" value="P:intracellular manganese ion homeostasis"/>
    <property type="evidence" value="ECO:0007669"/>
    <property type="project" value="TreeGrafter"/>
</dbReference>
<evidence type="ECO:0000259" key="4">
    <source>
        <dbReference type="PROSITE" id="PS51846"/>
    </source>
</evidence>
<proteinExistence type="predicted"/>
<dbReference type="GO" id="GO:0010960">
    <property type="term" value="P:magnesium ion homeostasis"/>
    <property type="evidence" value="ECO:0007669"/>
    <property type="project" value="InterPro"/>
</dbReference>
<dbReference type="Proteomes" id="UP000031737">
    <property type="component" value="Unassembled WGS sequence"/>
</dbReference>
<comment type="caution">
    <text evidence="5">The sequence shown here is derived from an EMBL/GenBank/DDBJ whole genome shotgun (WGS) entry which is preliminary data.</text>
</comment>
<feature type="transmembrane region" description="Helical" evidence="3">
    <location>
        <begin position="12"/>
        <end position="36"/>
    </location>
</feature>
<dbReference type="InterPro" id="IPR002550">
    <property type="entry name" value="CNNM"/>
</dbReference>
<dbReference type="VEuPathDB" id="TriTrypDB:TRSC58_02531"/>
<feature type="domain" description="CNNM transmembrane" evidence="4">
    <location>
        <begin position="7"/>
        <end position="191"/>
    </location>
</feature>
<name>A0A061J5Y5_TRYRA</name>
<evidence type="ECO:0000256" key="3">
    <source>
        <dbReference type="SAM" id="Phobius"/>
    </source>
</evidence>
<gene>
    <name evidence="5" type="ORF">TRSC58_02531</name>
</gene>
<protein>
    <recommendedName>
        <fullName evidence="4">CNNM transmembrane domain-containing protein</fullName>
    </recommendedName>
</protein>
<keyword evidence="1" id="KW-0677">Repeat</keyword>
<keyword evidence="6" id="KW-1185">Reference proteome</keyword>
<feature type="transmembrane region" description="Helical" evidence="3">
    <location>
        <begin position="97"/>
        <end position="116"/>
    </location>
</feature>
<evidence type="ECO:0000256" key="2">
    <source>
        <dbReference type="PROSITE-ProRule" id="PRU01193"/>
    </source>
</evidence>
<dbReference type="GO" id="GO:0005737">
    <property type="term" value="C:cytoplasm"/>
    <property type="evidence" value="ECO:0007669"/>
    <property type="project" value="TreeGrafter"/>
</dbReference>
<dbReference type="PANTHER" id="PTHR12064:SF97">
    <property type="entry name" value="METAL TRANSPORTER CNNM-5"/>
    <property type="match status" value="1"/>
</dbReference>
<dbReference type="PANTHER" id="PTHR12064">
    <property type="entry name" value="METAL TRANSPORTER CNNM"/>
    <property type="match status" value="1"/>
</dbReference>